<evidence type="ECO:0000259" key="2">
    <source>
        <dbReference type="Pfam" id="PF01757"/>
    </source>
</evidence>
<evidence type="ECO:0000313" key="4">
    <source>
        <dbReference type="Proteomes" id="UP000308267"/>
    </source>
</evidence>
<feature type="domain" description="Acyltransferase 3" evidence="2">
    <location>
        <begin position="200"/>
        <end position="584"/>
    </location>
</feature>
<feature type="transmembrane region" description="Helical" evidence="1">
    <location>
        <begin position="457"/>
        <end position="482"/>
    </location>
</feature>
<dbReference type="OrthoDB" id="207378at2759"/>
<feature type="transmembrane region" description="Helical" evidence="1">
    <location>
        <begin position="379"/>
        <end position="402"/>
    </location>
</feature>
<feature type="transmembrane region" description="Helical" evidence="1">
    <location>
        <begin position="568"/>
        <end position="587"/>
    </location>
</feature>
<feature type="transmembrane region" description="Helical" evidence="1">
    <location>
        <begin position="211"/>
        <end position="233"/>
    </location>
</feature>
<accession>A0A4S2LJ00</accession>
<feature type="transmembrane region" description="Helical" evidence="1">
    <location>
        <begin position="502"/>
        <end position="521"/>
    </location>
</feature>
<keyword evidence="1" id="KW-1133">Transmembrane helix</keyword>
<gene>
    <name evidence="3" type="ORF">CRM22_006842</name>
</gene>
<dbReference type="PANTHER" id="PTHR11161">
    <property type="entry name" value="O-ACYLTRANSFERASE"/>
    <property type="match status" value="1"/>
</dbReference>
<keyword evidence="1" id="KW-0812">Transmembrane</keyword>
<dbReference type="PANTHER" id="PTHR11161:SF0">
    <property type="entry name" value="O-ACYLTRANSFERASE LIKE PROTEIN"/>
    <property type="match status" value="1"/>
</dbReference>
<reference evidence="3 4" key="1">
    <citation type="journal article" date="2019" name="BMC Genomics">
        <title>New insights from Opisthorchis felineus genome: update on genomics of the epidemiologically important liver flukes.</title>
        <authorList>
            <person name="Ershov N.I."/>
            <person name="Mordvinov V.A."/>
            <person name="Prokhortchouk E.B."/>
            <person name="Pakharukova M.Y."/>
            <person name="Gunbin K.V."/>
            <person name="Ustyantsev K."/>
            <person name="Genaev M.A."/>
            <person name="Blinov A.G."/>
            <person name="Mazur A."/>
            <person name="Boulygina E."/>
            <person name="Tsygankova S."/>
            <person name="Khrameeva E."/>
            <person name="Chekanov N."/>
            <person name="Fan G."/>
            <person name="Xiao A."/>
            <person name="Zhang H."/>
            <person name="Xu X."/>
            <person name="Yang H."/>
            <person name="Solovyev V."/>
            <person name="Lee S.M."/>
            <person name="Liu X."/>
            <person name="Afonnikov D.A."/>
            <person name="Skryabin K.G."/>
        </authorList>
    </citation>
    <scope>NUCLEOTIDE SEQUENCE [LARGE SCALE GENOMIC DNA]</scope>
    <source>
        <strain evidence="3">AK-0245</strain>
        <tissue evidence="3">Whole organism</tissue>
    </source>
</reference>
<evidence type="ECO:0000313" key="3">
    <source>
        <dbReference type="EMBL" id="TGZ63573.1"/>
    </source>
</evidence>
<feature type="transmembrane region" description="Helical" evidence="1">
    <location>
        <begin position="541"/>
        <end position="562"/>
    </location>
</feature>
<name>A0A4S2LJ00_OPIFE</name>
<evidence type="ECO:0000256" key="1">
    <source>
        <dbReference type="SAM" id="Phobius"/>
    </source>
</evidence>
<protein>
    <recommendedName>
        <fullName evidence="2">Acyltransferase 3 domain-containing protein</fullName>
    </recommendedName>
</protein>
<feature type="transmembrane region" description="Helical" evidence="1">
    <location>
        <begin position="428"/>
        <end position="445"/>
    </location>
</feature>
<proteinExistence type="predicted"/>
<dbReference type="Proteomes" id="UP000308267">
    <property type="component" value="Unassembled WGS sequence"/>
</dbReference>
<dbReference type="InterPro" id="IPR002656">
    <property type="entry name" value="Acyl_transf_3_dom"/>
</dbReference>
<organism evidence="3 4">
    <name type="scientific">Opisthorchis felineus</name>
    <dbReference type="NCBI Taxonomy" id="147828"/>
    <lineage>
        <taxon>Eukaryota</taxon>
        <taxon>Metazoa</taxon>
        <taxon>Spiralia</taxon>
        <taxon>Lophotrochozoa</taxon>
        <taxon>Platyhelminthes</taxon>
        <taxon>Trematoda</taxon>
        <taxon>Digenea</taxon>
        <taxon>Opisthorchiida</taxon>
        <taxon>Opisthorchiata</taxon>
        <taxon>Opisthorchiidae</taxon>
        <taxon>Opisthorchis</taxon>
    </lineage>
</organism>
<dbReference type="EMBL" id="SJOL01007140">
    <property type="protein sequence ID" value="TGZ63573.1"/>
    <property type="molecule type" value="Genomic_DNA"/>
</dbReference>
<dbReference type="AlphaFoldDB" id="A0A4S2LJ00"/>
<dbReference type="InterPro" id="IPR052728">
    <property type="entry name" value="O2_lipid_transport_reg"/>
</dbReference>
<comment type="caution">
    <text evidence="3">The sequence shown here is derived from an EMBL/GenBank/DDBJ whole genome shotgun (WGS) entry which is preliminary data.</text>
</comment>
<dbReference type="Pfam" id="PF01757">
    <property type="entry name" value="Acyl_transf_3"/>
    <property type="match status" value="1"/>
</dbReference>
<feature type="transmembrane region" description="Helical" evidence="1">
    <location>
        <begin position="292"/>
        <end position="313"/>
    </location>
</feature>
<feature type="transmembrane region" description="Helical" evidence="1">
    <location>
        <begin position="353"/>
        <end position="372"/>
    </location>
</feature>
<keyword evidence="4" id="KW-1185">Reference proteome</keyword>
<keyword evidence="1" id="KW-0472">Membrane</keyword>
<dbReference type="GO" id="GO:0016747">
    <property type="term" value="F:acyltransferase activity, transferring groups other than amino-acyl groups"/>
    <property type="evidence" value="ECO:0007669"/>
    <property type="project" value="InterPro"/>
</dbReference>
<feature type="transmembrane region" description="Helical" evidence="1">
    <location>
        <begin position="245"/>
        <end position="271"/>
    </location>
</feature>
<feature type="transmembrane region" description="Helical" evidence="1">
    <location>
        <begin position="74"/>
        <end position="102"/>
    </location>
</feature>
<sequence>MPSCYCTASFKIPTPMKTPDLLQLSVDVGFCIPRSCNGQHFFKLLDRVMSRYHVEVAKTATYCHSSPDTLPKDAWFWAAIVVISCLGIPTVIATALELFIWLRWKTEAWNLSRLQKTTLQNSEESANDEALVEDGGEREVQGLLGHETVIISSYVDFRVDFLKQRRLSFQVLATFSLPWNTRKWWAVPPVHVEATAHPLAFLDGIRVMTMIWIIFGHCITFSCAVANNLFVYAQENFRRWTFQVMISAFLSVDVFFMMSGLLCVYTALPRFSAAQGVASRARFWLMFVCHRVLRLTPAYLLTMLVYAGLFHHLHDGPFFPQKPDLLDSLYCRRHGWVTYLNNLIYPKEPCMGWSWYLSNDLQFSVILAPIFISLTSWNVVAGMMFAAALVISSILATFGIAYKNDYLPGALSIVDSFDTIYVKPYTRWGTYAIGLVLGWILLKQYTPPKQWSISRNVVFSLVLLSFASVFCLSTLYGLYGYVSQTVPLPSTGVSALYTSVHRPVFILGIAIVCFLCTNGYAPPIRSLLAWTGFRPFARLTYGVYLVHPLVILFLCLGALSPIMLDNLFLISLFLAVFTLSYGFAYLLSMMTESPILGCEKLLGLR</sequence>